<keyword evidence="1" id="KW-1185">Reference proteome</keyword>
<protein>
    <submittedName>
        <fullName evidence="2">Uncharacterized protein</fullName>
    </submittedName>
</protein>
<sequence length="188" mass="21662">MLSLTFFSGLVRPGVCDLEFQWVTAELFALRNMECHIPKEIDFTRYIKTNSNDSNSAKVLIEGKDVHINSVMESYLRNLSLNTDLLKIIEPLEGYNYMVQLNLERSNVSTGMCKPCLSFYILQQCTKQKAKADFIQIIHPTTMPPLPRGYWPSSCNHKRECGLSFTRHPTHGWPTLEGRWSILFCQLI</sequence>
<name>A0A915DZP7_9BILA</name>
<evidence type="ECO:0000313" key="2">
    <source>
        <dbReference type="WBParaSite" id="jg24905"/>
    </source>
</evidence>
<reference evidence="2" key="1">
    <citation type="submission" date="2022-11" db="UniProtKB">
        <authorList>
            <consortium name="WormBaseParasite"/>
        </authorList>
    </citation>
    <scope>IDENTIFICATION</scope>
</reference>
<proteinExistence type="predicted"/>
<dbReference type="WBParaSite" id="jg24905">
    <property type="protein sequence ID" value="jg24905"/>
    <property type="gene ID" value="jg24905"/>
</dbReference>
<organism evidence="1 2">
    <name type="scientific">Ditylenchus dipsaci</name>
    <dbReference type="NCBI Taxonomy" id="166011"/>
    <lineage>
        <taxon>Eukaryota</taxon>
        <taxon>Metazoa</taxon>
        <taxon>Ecdysozoa</taxon>
        <taxon>Nematoda</taxon>
        <taxon>Chromadorea</taxon>
        <taxon>Rhabditida</taxon>
        <taxon>Tylenchina</taxon>
        <taxon>Tylenchomorpha</taxon>
        <taxon>Sphaerularioidea</taxon>
        <taxon>Anguinidae</taxon>
        <taxon>Anguininae</taxon>
        <taxon>Ditylenchus</taxon>
    </lineage>
</organism>
<dbReference type="AlphaFoldDB" id="A0A915DZP7"/>
<dbReference type="Proteomes" id="UP000887574">
    <property type="component" value="Unplaced"/>
</dbReference>
<accession>A0A915DZP7</accession>
<evidence type="ECO:0000313" key="1">
    <source>
        <dbReference type="Proteomes" id="UP000887574"/>
    </source>
</evidence>